<dbReference type="EMBL" id="KQ980763">
    <property type="protein sequence ID" value="KYN13495.1"/>
    <property type="molecule type" value="Genomic_DNA"/>
</dbReference>
<dbReference type="Proteomes" id="UP000078492">
    <property type="component" value="Unassembled WGS sequence"/>
</dbReference>
<proteinExistence type="predicted"/>
<keyword evidence="2" id="KW-1185">Reference proteome</keyword>
<accession>A0A151IYM0</accession>
<sequence length="294" mass="33194">ISLAIDLAFSVIFLDSSFEISVRSFSNSNRDFSVFTSHDSCSHLVFSNSCNSFQIIMIFRLLSVDLMHTAFHRFSRLSIPFFIASMLKEAFHVSHLADITAFSLNSDLEMVVIFELFIDVFLCEFLNNDSFGIELLGNRSITIFLLSHGQNEILLFRQKFSMNLTEIPMLCLPISHLVRSEMLSEKDIRMSLPPMYHHFLSEIVYWYAVWQHRNSMDCLNADSSSDLSLLGTVISMVLCFLFLFCRFDTLLSYSAIISLLKSSAIVVSCEVSVVSLLTDATLSSVSLADSSIVA</sequence>
<gene>
    <name evidence="1" type="ORF">ALC57_14312</name>
</gene>
<protein>
    <submittedName>
        <fullName evidence="1">Uncharacterized protein</fullName>
    </submittedName>
</protein>
<name>A0A151IYM0_9HYME</name>
<evidence type="ECO:0000313" key="1">
    <source>
        <dbReference type="EMBL" id="KYN13495.1"/>
    </source>
</evidence>
<feature type="non-terminal residue" evidence="1">
    <location>
        <position position="1"/>
    </location>
</feature>
<dbReference type="AlphaFoldDB" id="A0A151IYM0"/>
<organism evidence="1 2">
    <name type="scientific">Trachymyrmex cornetzi</name>
    <dbReference type="NCBI Taxonomy" id="471704"/>
    <lineage>
        <taxon>Eukaryota</taxon>
        <taxon>Metazoa</taxon>
        <taxon>Ecdysozoa</taxon>
        <taxon>Arthropoda</taxon>
        <taxon>Hexapoda</taxon>
        <taxon>Insecta</taxon>
        <taxon>Pterygota</taxon>
        <taxon>Neoptera</taxon>
        <taxon>Endopterygota</taxon>
        <taxon>Hymenoptera</taxon>
        <taxon>Apocrita</taxon>
        <taxon>Aculeata</taxon>
        <taxon>Formicoidea</taxon>
        <taxon>Formicidae</taxon>
        <taxon>Myrmicinae</taxon>
        <taxon>Trachymyrmex</taxon>
    </lineage>
</organism>
<reference evidence="1 2" key="1">
    <citation type="submission" date="2015-09" db="EMBL/GenBank/DDBJ databases">
        <title>Trachymyrmex cornetzi WGS genome.</title>
        <authorList>
            <person name="Nygaard S."/>
            <person name="Hu H."/>
            <person name="Boomsma J."/>
            <person name="Zhang G."/>
        </authorList>
    </citation>
    <scope>NUCLEOTIDE SEQUENCE [LARGE SCALE GENOMIC DNA]</scope>
    <source>
        <strain evidence="1">Tcor2-1</strain>
        <tissue evidence="1">Whole body</tissue>
    </source>
</reference>
<evidence type="ECO:0000313" key="2">
    <source>
        <dbReference type="Proteomes" id="UP000078492"/>
    </source>
</evidence>